<keyword evidence="8" id="KW-1185">Reference proteome</keyword>
<dbReference type="InterPro" id="IPR019810">
    <property type="entry name" value="Citrate_synthase_AS"/>
</dbReference>
<evidence type="ECO:0000256" key="1">
    <source>
        <dbReference type="ARBA" id="ARBA00005163"/>
    </source>
</evidence>
<comment type="caution">
    <text evidence="7">The sequence shown here is derived from an EMBL/GenBank/DDBJ whole genome shotgun (WGS) entry which is preliminary data.</text>
</comment>
<dbReference type="InterPro" id="IPR016143">
    <property type="entry name" value="Citrate_synth-like_sm_a-sub"/>
</dbReference>
<dbReference type="PANTHER" id="PTHR11739">
    <property type="entry name" value="CITRATE SYNTHASE"/>
    <property type="match status" value="1"/>
</dbReference>
<evidence type="ECO:0000313" key="8">
    <source>
        <dbReference type="Proteomes" id="UP001201873"/>
    </source>
</evidence>
<dbReference type="PRINTS" id="PR00143">
    <property type="entry name" value="CITRTSNTHASE"/>
</dbReference>
<comment type="similarity">
    <text evidence="2 5 6">Belongs to the citrate synthase family.</text>
</comment>
<protein>
    <recommendedName>
        <fullName evidence="5">Citrate synthase</fullName>
    </recommendedName>
</protein>
<keyword evidence="3 5" id="KW-0808">Transferase</keyword>
<dbReference type="Proteomes" id="UP001201873">
    <property type="component" value="Unassembled WGS sequence"/>
</dbReference>
<dbReference type="RefSeq" id="WP_248824316.1">
    <property type="nucleotide sequence ID" value="NZ_JALKFT010000007.1"/>
</dbReference>
<dbReference type="PANTHER" id="PTHR11739:SF23">
    <property type="entry name" value="CITRATE SYNTHASE 2-RELATED"/>
    <property type="match status" value="1"/>
</dbReference>
<evidence type="ECO:0000256" key="6">
    <source>
        <dbReference type="RuleBase" id="RU003406"/>
    </source>
</evidence>
<evidence type="ECO:0000256" key="4">
    <source>
        <dbReference type="ARBA" id="ARBA00049288"/>
    </source>
</evidence>
<organism evidence="7 8">
    <name type="scientific">Frankia umida</name>
    <dbReference type="NCBI Taxonomy" id="573489"/>
    <lineage>
        <taxon>Bacteria</taxon>
        <taxon>Bacillati</taxon>
        <taxon>Actinomycetota</taxon>
        <taxon>Actinomycetes</taxon>
        <taxon>Frankiales</taxon>
        <taxon>Frankiaceae</taxon>
        <taxon>Frankia</taxon>
    </lineage>
</organism>
<evidence type="ECO:0000256" key="2">
    <source>
        <dbReference type="ARBA" id="ARBA00010566"/>
    </source>
</evidence>
<evidence type="ECO:0000256" key="5">
    <source>
        <dbReference type="PIRNR" id="PIRNR001369"/>
    </source>
</evidence>
<gene>
    <name evidence="7" type="ORF">MXD59_09120</name>
</gene>
<accession>A0ABT0JWL8</accession>
<dbReference type="Pfam" id="PF00285">
    <property type="entry name" value="Citrate_synt"/>
    <property type="match status" value="1"/>
</dbReference>
<evidence type="ECO:0000256" key="3">
    <source>
        <dbReference type="ARBA" id="ARBA00022679"/>
    </source>
</evidence>
<sequence length="397" mass="42609">MVITTRAKGATGAEAPPGLAEAPPGLKGLVVTRTELGDVRGREGFYHYRQYSAIELAERRGLEDVWQLLMFGELPSEQARAAFAARVAPLRHLPPEIIEVLPTLARAGRQGGPLDGLRTALSLVGASRGMRPLYDADAASRLDDALVVGAVTPTLAAALHRLGRGLAPVAPRDDLAFAANYLWMLRGAEPTAAQVRAIERYLICTIDHGFNASTFTARVIASTGADLTACVVGAIGALSGPLHGGAPSRALDTLDAIGSPERIDPWIREHVLAGDRIMGFGHAVYRTEDPRSRMLRAVAEEFGGDLVAFAVRVERRVVELLAELKPGRELHTNVEFYAGVVMELCGLARDMFTPTFAVARTIGWTANVLEQTADPRIIRPSARYVGPPAPQPVPDRD</sequence>
<dbReference type="InterPro" id="IPR036969">
    <property type="entry name" value="Citrate_synthase_sf"/>
</dbReference>
<dbReference type="Gene3D" id="1.10.230.10">
    <property type="entry name" value="Cytochrome P450-Terp, domain 2"/>
    <property type="match status" value="1"/>
</dbReference>
<dbReference type="InterPro" id="IPR016142">
    <property type="entry name" value="Citrate_synth-like_lrg_a-sub"/>
</dbReference>
<dbReference type="PROSITE" id="PS00480">
    <property type="entry name" value="CITRATE_SYNTHASE"/>
    <property type="match status" value="1"/>
</dbReference>
<proteinExistence type="inferred from homology"/>
<comment type="pathway">
    <text evidence="1">Carbohydrate metabolism; tricarboxylic acid cycle.</text>
</comment>
<dbReference type="Gene3D" id="1.10.580.10">
    <property type="entry name" value="Citrate Synthase, domain 1"/>
    <property type="match status" value="1"/>
</dbReference>
<evidence type="ECO:0000313" key="7">
    <source>
        <dbReference type="EMBL" id="MCK9875933.1"/>
    </source>
</evidence>
<dbReference type="SUPFAM" id="SSF48256">
    <property type="entry name" value="Citrate synthase"/>
    <property type="match status" value="1"/>
</dbReference>
<dbReference type="EMBL" id="JALKFT010000007">
    <property type="protein sequence ID" value="MCK9875933.1"/>
    <property type="molecule type" value="Genomic_DNA"/>
</dbReference>
<comment type="catalytic activity">
    <reaction evidence="4">
        <text>oxaloacetate + acetyl-CoA + H2O = citrate + CoA + H(+)</text>
        <dbReference type="Rhea" id="RHEA:16845"/>
        <dbReference type="ChEBI" id="CHEBI:15377"/>
        <dbReference type="ChEBI" id="CHEBI:15378"/>
        <dbReference type="ChEBI" id="CHEBI:16452"/>
        <dbReference type="ChEBI" id="CHEBI:16947"/>
        <dbReference type="ChEBI" id="CHEBI:57287"/>
        <dbReference type="ChEBI" id="CHEBI:57288"/>
        <dbReference type="EC" id="2.3.3.16"/>
    </reaction>
</comment>
<name>A0ABT0JWL8_9ACTN</name>
<dbReference type="InterPro" id="IPR024176">
    <property type="entry name" value="Citrate_synthase_bac-typ"/>
</dbReference>
<reference evidence="7 8" key="1">
    <citation type="submission" date="2022-04" db="EMBL/GenBank/DDBJ databases">
        <title>Genome diversity in the genus Frankia.</title>
        <authorList>
            <person name="Carlos-Shanley C."/>
            <person name="Hahn D."/>
        </authorList>
    </citation>
    <scope>NUCLEOTIDE SEQUENCE [LARGE SCALE GENOMIC DNA]</scope>
    <source>
        <strain evidence="7 8">Ag45/Mut15</strain>
    </source>
</reference>
<dbReference type="InterPro" id="IPR002020">
    <property type="entry name" value="Citrate_synthase"/>
</dbReference>
<dbReference type="PIRSF" id="PIRSF001369">
    <property type="entry name" value="Citrate_synth"/>
    <property type="match status" value="1"/>
</dbReference>